<organism evidence="4 5">
    <name type="scientific">Candidatus Egerieicola pullicola</name>
    <dbReference type="NCBI Taxonomy" id="2840775"/>
    <lineage>
        <taxon>Bacteria</taxon>
        <taxon>Bacillati</taxon>
        <taxon>Bacillota</taxon>
        <taxon>Clostridia</taxon>
        <taxon>Eubacteriales</taxon>
        <taxon>Oscillospiraceae</taxon>
        <taxon>Oscillospiraceae incertae sedis</taxon>
        <taxon>Candidatus Egerieicola</taxon>
    </lineage>
</organism>
<comment type="similarity">
    <text evidence="1">Belongs to the UPF0758 family.</text>
</comment>
<comment type="caution">
    <text evidence="4">The sequence shown here is derived from an EMBL/GenBank/DDBJ whole genome shotgun (WGS) entry which is preliminary data.</text>
</comment>
<keyword evidence="2" id="KW-0645">Protease</keyword>
<dbReference type="GO" id="GO:0008237">
    <property type="term" value="F:metallopeptidase activity"/>
    <property type="evidence" value="ECO:0007669"/>
    <property type="project" value="UniProtKB-KW"/>
</dbReference>
<dbReference type="EMBL" id="DVGY01000147">
    <property type="protein sequence ID" value="HIR41444.1"/>
    <property type="molecule type" value="Genomic_DNA"/>
</dbReference>
<proteinExistence type="inferred from homology"/>
<dbReference type="InterPro" id="IPR001405">
    <property type="entry name" value="UPF0758"/>
</dbReference>
<sequence>MPTKGKAIHSGHRERLRKKVIQYGIDVLENHEVLELLLFYSIPRRNTNDIAHQMLEEFETLPGVLEAAKGSLDTIPGVSEKTAFLLSYLDQFWKLLEDPNRKPPPIKLNSSERWTGYFQKQMYQQTGNLILLAYLDQSYCLLGQQVLWEGKGTPFPNQENYRSLMRQLLMQNAAYALLVRYHARASAVILPEDLELVETLHEMLNNLGVVLIDYLILGTHFSSCSVLLSKDGPPLREV</sequence>
<keyword evidence="2" id="KW-0482">Metalloprotease</keyword>
<gene>
    <name evidence="4" type="ORF">IAB36_06430</name>
</gene>
<accession>A0A9D1DDJ8</accession>
<dbReference type="PANTHER" id="PTHR30471">
    <property type="entry name" value="DNA REPAIR PROTEIN RADC"/>
    <property type="match status" value="1"/>
</dbReference>
<evidence type="ECO:0000256" key="2">
    <source>
        <dbReference type="ARBA" id="ARBA00023049"/>
    </source>
</evidence>
<dbReference type="AlphaFoldDB" id="A0A9D1DDJ8"/>
<reference evidence="4" key="1">
    <citation type="submission" date="2020-10" db="EMBL/GenBank/DDBJ databases">
        <authorList>
            <person name="Gilroy R."/>
        </authorList>
    </citation>
    <scope>NUCLEOTIDE SEQUENCE</scope>
    <source>
        <strain evidence="4">CHK184-25365</strain>
    </source>
</reference>
<dbReference type="Pfam" id="PF04002">
    <property type="entry name" value="RadC"/>
    <property type="match status" value="1"/>
</dbReference>
<protein>
    <recommendedName>
        <fullName evidence="3">RadC-like JAB domain-containing protein</fullName>
    </recommendedName>
</protein>
<evidence type="ECO:0000313" key="4">
    <source>
        <dbReference type="EMBL" id="HIR41444.1"/>
    </source>
</evidence>
<reference evidence="4" key="2">
    <citation type="journal article" date="2021" name="PeerJ">
        <title>Extensive microbial diversity within the chicken gut microbiome revealed by metagenomics and culture.</title>
        <authorList>
            <person name="Gilroy R."/>
            <person name="Ravi A."/>
            <person name="Getino M."/>
            <person name="Pursley I."/>
            <person name="Horton D.L."/>
            <person name="Alikhan N.F."/>
            <person name="Baker D."/>
            <person name="Gharbi K."/>
            <person name="Hall N."/>
            <person name="Watson M."/>
            <person name="Adriaenssens E.M."/>
            <person name="Foster-Nyarko E."/>
            <person name="Jarju S."/>
            <person name="Secka A."/>
            <person name="Antonio M."/>
            <person name="Oren A."/>
            <person name="Chaudhuri R.R."/>
            <person name="La Ragione R."/>
            <person name="Hildebrand F."/>
            <person name="Pallen M.J."/>
        </authorList>
    </citation>
    <scope>NUCLEOTIDE SEQUENCE</scope>
    <source>
        <strain evidence="4">CHK184-25365</strain>
    </source>
</reference>
<evidence type="ECO:0000259" key="3">
    <source>
        <dbReference type="Pfam" id="PF04002"/>
    </source>
</evidence>
<dbReference type="PANTHER" id="PTHR30471:SF3">
    <property type="entry name" value="UPF0758 PROTEIN YEES-RELATED"/>
    <property type="match status" value="1"/>
</dbReference>
<dbReference type="Proteomes" id="UP000886749">
    <property type="component" value="Unassembled WGS sequence"/>
</dbReference>
<feature type="domain" description="RadC-like JAB" evidence="3">
    <location>
        <begin position="109"/>
        <end position="223"/>
    </location>
</feature>
<dbReference type="Gene3D" id="3.40.140.10">
    <property type="entry name" value="Cytidine Deaminase, domain 2"/>
    <property type="match status" value="1"/>
</dbReference>
<dbReference type="InterPro" id="IPR025657">
    <property type="entry name" value="RadC_JAB"/>
</dbReference>
<keyword evidence="2" id="KW-0378">Hydrolase</keyword>
<evidence type="ECO:0000256" key="1">
    <source>
        <dbReference type="ARBA" id="ARBA00010243"/>
    </source>
</evidence>
<name>A0A9D1DDJ8_9FIRM</name>
<evidence type="ECO:0000313" key="5">
    <source>
        <dbReference type="Proteomes" id="UP000886749"/>
    </source>
</evidence>